<dbReference type="EMBL" id="CAJHUC010001865">
    <property type="protein sequence ID" value="CAD7702548.1"/>
    <property type="molecule type" value="Genomic_DNA"/>
</dbReference>
<protein>
    <recommendedName>
        <fullName evidence="2">Aminotransferase class V domain-containing protein</fullName>
    </recommendedName>
</protein>
<name>A0A8S1J5U3_9CHLO</name>
<feature type="region of interest" description="Disordered" evidence="1">
    <location>
        <begin position="1"/>
        <end position="41"/>
    </location>
</feature>
<proteinExistence type="predicted"/>
<reference evidence="3" key="1">
    <citation type="submission" date="2020-12" db="EMBL/GenBank/DDBJ databases">
        <authorList>
            <person name="Iha C."/>
        </authorList>
    </citation>
    <scope>NUCLEOTIDE SEQUENCE</scope>
</reference>
<dbReference type="InterPro" id="IPR015422">
    <property type="entry name" value="PyrdxlP-dep_Trfase_small"/>
</dbReference>
<feature type="domain" description="Aminotransferase class V" evidence="2">
    <location>
        <begin position="76"/>
        <end position="443"/>
    </location>
</feature>
<comment type="caution">
    <text evidence="3">The sequence shown here is derived from an EMBL/GenBank/DDBJ whole genome shotgun (WGS) entry which is preliminary data.</text>
</comment>
<dbReference type="InterPro" id="IPR015424">
    <property type="entry name" value="PyrdxlP-dep_Trfase"/>
</dbReference>
<dbReference type="SUPFAM" id="SSF53383">
    <property type="entry name" value="PLP-dependent transferases"/>
    <property type="match status" value="1"/>
</dbReference>
<dbReference type="Pfam" id="PF00266">
    <property type="entry name" value="Aminotran_5"/>
    <property type="match status" value="1"/>
</dbReference>
<sequence>MSVRPFAGSQTRRAGRPLFAQDTFERAPQGVGDSPRIRSTSLPKLAPVASAGAAGPGDLDVAQLRADTPGCADVVHLNNAGSALPPSPVVEGVERFNRLESLVGGYAAEEAERDAVERPYGALARLLNCDEEEIAVVQSATSAWQQVVFGMDFQPGDRILTSVAEYGSNFINYLQLAKRRGISIDVVCEEPSGDISLENLEELLTGGPAPPKLISISHIPTSSGRVYDAEGVGRLASQYGVPFLLDACQSVGQLPVDARRLNCTFLSGTSRKYLRGPRGAGFLFVAKSALDAGFEPCALDVRSAQWTSREGYKMRSDARRCEQFEMSVAAKVGLGVAVKYALDVGLEAMWHRIRHLAGLLRSRLGEIRGVQTRDVGPNLCGIVSFDVEGVDAAEVAAALKAERISVSVSGIDSSRLDFEKRGLRDVVRASVHYYNEEWEIERVGEAVQRLMKRT</sequence>
<evidence type="ECO:0000313" key="4">
    <source>
        <dbReference type="Proteomes" id="UP000708148"/>
    </source>
</evidence>
<evidence type="ECO:0000259" key="2">
    <source>
        <dbReference type="Pfam" id="PF00266"/>
    </source>
</evidence>
<accession>A0A8S1J5U3</accession>
<dbReference type="AlphaFoldDB" id="A0A8S1J5U3"/>
<dbReference type="Gene3D" id="3.40.640.10">
    <property type="entry name" value="Type I PLP-dependent aspartate aminotransferase-like (Major domain)"/>
    <property type="match status" value="1"/>
</dbReference>
<evidence type="ECO:0000256" key="1">
    <source>
        <dbReference type="SAM" id="MobiDB-lite"/>
    </source>
</evidence>
<dbReference type="PANTHER" id="PTHR43586:SF24">
    <property type="entry name" value="BLR4730 PROTEIN"/>
    <property type="match status" value="1"/>
</dbReference>
<dbReference type="Gene3D" id="3.90.1150.10">
    <property type="entry name" value="Aspartate Aminotransferase, domain 1"/>
    <property type="match status" value="1"/>
</dbReference>
<dbReference type="InterPro" id="IPR000192">
    <property type="entry name" value="Aminotrans_V_dom"/>
</dbReference>
<organism evidence="3 4">
    <name type="scientific">Ostreobium quekettii</name>
    <dbReference type="NCBI Taxonomy" id="121088"/>
    <lineage>
        <taxon>Eukaryota</taxon>
        <taxon>Viridiplantae</taxon>
        <taxon>Chlorophyta</taxon>
        <taxon>core chlorophytes</taxon>
        <taxon>Ulvophyceae</taxon>
        <taxon>TCBD clade</taxon>
        <taxon>Bryopsidales</taxon>
        <taxon>Ostreobineae</taxon>
        <taxon>Ostreobiaceae</taxon>
        <taxon>Ostreobium</taxon>
    </lineage>
</organism>
<gene>
    <name evidence="3" type="ORF">OSTQU699_LOCUS7905</name>
</gene>
<dbReference type="Proteomes" id="UP000708148">
    <property type="component" value="Unassembled WGS sequence"/>
</dbReference>
<dbReference type="OrthoDB" id="7403325at2759"/>
<evidence type="ECO:0000313" key="3">
    <source>
        <dbReference type="EMBL" id="CAD7702548.1"/>
    </source>
</evidence>
<dbReference type="PANTHER" id="PTHR43586">
    <property type="entry name" value="CYSTEINE DESULFURASE"/>
    <property type="match status" value="1"/>
</dbReference>
<dbReference type="InterPro" id="IPR015421">
    <property type="entry name" value="PyrdxlP-dep_Trfase_major"/>
</dbReference>
<keyword evidence="4" id="KW-1185">Reference proteome</keyword>